<dbReference type="STRING" id="3983.A0A2C9V0K0"/>
<dbReference type="Gene3D" id="3.40.50.1240">
    <property type="entry name" value="Phosphoglycerate mutase-like"/>
    <property type="match status" value="1"/>
</dbReference>
<feature type="compositionally biased region" description="Acidic residues" evidence="1">
    <location>
        <begin position="10"/>
        <end position="32"/>
    </location>
</feature>
<dbReference type="Pfam" id="PF00300">
    <property type="entry name" value="His_Phos_1"/>
    <property type="match status" value="1"/>
</dbReference>
<dbReference type="AlphaFoldDB" id="A0A2C9V0K0"/>
<dbReference type="InterPro" id="IPR029033">
    <property type="entry name" value="His_PPase_superfam"/>
</dbReference>
<dbReference type="Proteomes" id="UP000091857">
    <property type="component" value="Chromosome 11"/>
</dbReference>
<dbReference type="SUPFAM" id="SSF53254">
    <property type="entry name" value="Phosphoglycerate mutase-like"/>
    <property type="match status" value="1"/>
</dbReference>
<comment type="caution">
    <text evidence="2">The sequence shown here is derived from an EMBL/GenBank/DDBJ whole genome shotgun (WGS) entry which is preliminary data.</text>
</comment>
<sequence>MGSAQSVQVPEDEEEEDGSEEEDEEEEVDDDNGVGTIREIDGSNLVKKVLEQEPEMLPCYASASPLSPQLSSLGTPRLGPSIKVWDPYNVLAPPPPLPPPPPFFSRSLSSSSSCGIVDDDRAVMEVFLINQGECDLNLRPDLVGGRCHAAALTPNGKRQARALAVFLNSQGVRFNAVYSSPLDRARSMAVSVCQEIHFAEEQIQSSDALLEMSLGHWEGCPCSEIYTPEVLSLIESFQPDFCAPSGESLRQVEFRMVQFLNRTILGLPEKLRSDFTLNHQIKSQGFSHDRDPSGPLPQQWDMLHRHRPGLSRKKSGRSRLQYVTATGNHEGDNEISPREANDQSAVHNPSARSSTSISSCIGIFTHSIPIKCLLTGILGCSPVMLNKICIEDSSVTVLLHSWRTGWQIKRLNDTAHLRLL</sequence>
<dbReference type="CDD" id="cd07067">
    <property type="entry name" value="HP_PGM_like"/>
    <property type="match status" value="1"/>
</dbReference>
<dbReference type="PIRSF" id="PIRSF036920">
    <property type="entry name" value="X4Y4"/>
    <property type="match status" value="1"/>
</dbReference>
<accession>A0A2C9V0K0</accession>
<organism evidence="2 3">
    <name type="scientific">Manihot esculenta</name>
    <name type="common">Cassava</name>
    <name type="synonym">Jatropha manihot</name>
    <dbReference type="NCBI Taxonomy" id="3983"/>
    <lineage>
        <taxon>Eukaryota</taxon>
        <taxon>Viridiplantae</taxon>
        <taxon>Streptophyta</taxon>
        <taxon>Embryophyta</taxon>
        <taxon>Tracheophyta</taxon>
        <taxon>Spermatophyta</taxon>
        <taxon>Magnoliopsida</taxon>
        <taxon>eudicotyledons</taxon>
        <taxon>Gunneridae</taxon>
        <taxon>Pentapetalae</taxon>
        <taxon>rosids</taxon>
        <taxon>fabids</taxon>
        <taxon>Malpighiales</taxon>
        <taxon>Euphorbiaceae</taxon>
        <taxon>Crotonoideae</taxon>
        <taxon>Manihoteae</taxon>
        <taxon>Manihot</taxon>
    </lineage>
</organism>
<dbReference type="FunFam" id="3.40.50.1240:FF:000050">
    <property type="entry name" value="Fructose-2,6-bisphosphatase, putative"/>
    <property type="match status" value="1"/>
</dbReference>
<feature type="compositionally biased region" description="Basic and acidic residues" evidence="1">
    <location>
        <begin position="329"/>
        <end position="341"/>
    </location>
</feature>
<feature type="region of interest" description="Disordered" evidence="1">
    <location>
        <begin position="1"/>
        <end position="43"/>
    </location>
</feature>
<dbReference type="Gramene" id="Manes.11G077500.1.v8.1">
    <property type="protein sequence ID" value="Manes.11G077500.1.v8.1.CDS"/>
    <property type="gene ID" value="Manes.11G077500.v8.1"/>
</dbReference>
<dbReference type="PANTHER" id="PTHR47927">
    <property type="entry name" value="PUTATIVE-RELATED"/>
    <property type="match status" value="1"/>
</dbReference>
<feature type="region of interest" description="Disordered" evidence="1">
    <location>
        <begin position="325"/>
        <end position="351"/>
    </location>
</feature>
<protein>
    <submittedName>
        <fullName evidence="2">Uncharacterized protein</fullName>
    </submittedName>
</protein>
<keyword evidence="3" id="KW-1185">Reference proteome</keyword>
<dbReference type="InterPro" id="IPR017070">
    <property type="entry name" value="UCP036920_PGAM-like_plant"/>
</dbReference>
<name>A0A2C9V0K0_MANES</name>
<gene>
    <name evidence="2" type="ORF">MANES_11G077500v8</name>
</gene>
<dbReference type="EMBL" id="CM004397">
    <property type="protein sequence ID" value="OAY37128.1"/>
    <property type="molecule type" value="Genomic_DNA"/>
</dbReference>
<dbReference type="OMA" id="VEFRMIQ"/>
<reference evidence="3" key="1">
    <citation type="journal article" date="2016" name="Nat. Biotechnol.">
        <title>Sequencing wild and cultivated cassava and related species reveals extensive interspecific hybridization and genetic diversity.</title>
        <authorList>
            <person name="Bredeson J.V."/>
            <person name="Lyons J.B."/>
            <person name="Prochnik S.E."/>
            <person name="Wu G.A."/>
            <person name="Ha C.M."/>
            <person name="Edsinger-Gonzales E."/>
            <person name="Grimwood J."/>
            <person name="Schmutz J."/>
            <person name="Rabbi I.Y."/>
            <person name="Egesi C."/>
            <person name="Nauluvula P."/>
            <person name="Lebot V."/>
            <person name="Ndunguru J."/>
            <person name="Mkamilo G."/>
            <person name="Bart R.S."/>
            <person name="Setter T.L."/>
            <person name="Gleadow R.M."/>
            <person name="Kulakow P."/>
            <person name="Ferguson M.E."/>
            <person name="Rounsley S."/>
            <person name="Rokhsar D.S."/>
        </authorList>
    </citation>
    <scope>NUCLEOTIDE SEQUENCE [LARGE SCALE GENOMIC DNA]</scope>
    <source>
        <strain evidence="3">cv. AM560-2</strain>
    </source>
</reference>
<evidence type="ECO:0000313" key="2">
    <source>
        <dbReference type="EMBL" id="OAY37128.1"/>
    </source>
</evidence>
<dbReference type="SMART" id="SM00855">
    <property type="entry name" value="PGAM"/>
    <property type="match status" value="1"/>
</dbReference>
<dbReference type="InterPro" id="IPR013078">
    <property type="entry name" value="His_Pase_superF_clade-1"/>
</dbReference>
<evidence type="ECO:0000256" key="1">
    <source>
        <dbReference type="SAM" id="MobiDB-lite"/>
    </source>
</evidence>
<dbReference type="GO" id="GO:0009451">
    <property type="term" value="P:RNA modification"/>
    <property type="evidence" value="ECO:0000318"/>
    <property type="project" value="GO_Central"/>
</dbReference>
<proteinExistence type="predicted"/>
<dbReference type="OrthoDB" id="354304at2759"/>
<dbReference type="PANTHER" id="PTHR47927:SF2">
    <property type="entry name" value="PHOSPHOGLYCERATE MUTASE FAMILY PROTEIN"/>
    <property type="match status" value="1"/>
</dbReference>
<evidence type="ECO:0000313" key="3">
    <source>
        <dbReference type="Proteomes" id="UP000091857"/>
    </source>
</evidence>